<organism evidence="1 2">
    <name type="scientific">Paenibacillus arenilitoris</name>
    <dbReference type="NCBI Taxonomy" id="2772299"/>
    <lineage>
        <taxon>Bacteria</taxon>
        <taxon>Bacillati</taxon>
        <taxon>Bacillota</taxon>
        <taxon>Bacilli</taxon>
        <taxon>Bacillales</taxon>
        <taxon>Paenibacillaceae</taxon>
        <taxon>Paenibacillus</taxon>
    </lineage>
</organism>
<protein>
    <submittedName>
        <fullName evidence="1">Uncharacterized protein</fullName>
    </submittedName>
</protein>
<reference evidence="1" key="1">
    <citation type="submission" date="2020-09" db="EMBL/GenBank/DDBJ databases">
        <title>A novel bacterium of genus Paenibacillus, isolated from South China Sea.</title>
        <authorList>
            <person name="Huang H."/>
            <person name="Mo K."/>
            <person name="Hu Y."/>
        </authorList>
    </citation>
    <scope>NUCLEOTIDE SEQUENCE</scope>
    <source>
        <strain evidence="1">IB182493</strain>
    </source>
</reference>
<evidence type="ECO:0000313" key="2">
    <source>
        <dbReference type="Proteomes" id="UP000632125"/>
    </source>
</evidence>
<dbReference type="Proteomes" id="UP000632125">
    <property type="component" value="Unassembled WGS sequence"/>
</dbReference>
<sequence>MNERKDKERDDEKEEVAEMFSFDDEEEVFIDYVCVDCGCVDPVPDFIVGECSYELEPGESPVFVCPECNGDLVRKKEPAEE</sequence>
<name>A0A927CSN1_9BACL</name>
<gene>
    <name evidence="1" type="ORF">IDH41_30615</name>
</gene>
<dbReference type="EMBL" id="JACXIY010000067">
    <property type="protein sequence ID" value="MBD2872922.1"/>
    <property type="molecule type" value="Genomic_DNA"/>
</dbReference>
<accession>A0A927CSN1</accession>
<proteinExistence type="predicted"/>
<keyword evidence="2" id="KW-1185">Reference proteome</keyword>
<comment type="caution">
    <text evidence="1">The sequence shown here is derived from an EMBL/GenBank/DDBJ whole genome shotgun (WGS) entry which is preliminary data.</text>
</comment>
<dbReference type="AlphaFoldDB" id="A0A927CSN1"/>
<evidence type="ECO:0000313" key="1">
    <source>
        <dbReference type="EMBL" id="MBD2872922.1"/>
    </source>
</evidence>